<proteinExistence type="predicted"/>
<organism evidence="1 2">
    <name type="scientific">Microscilla marina ATCC 23134</name>
    <dbReference type="NCBI Taxonomy" id="313606"/>
    <lineage>
        <taxon>Bacteria</taxon>
        <taxon>Pseudomonadati</taxon>
        <taxon>Bacteroidota</taxon>
        <taxon>Cytophagia</taxon>
        <taxon>Cytophagales</taxon>
        <taxon>Microscillaceae</taxon>
        <taxon>Microscilla</taxon>
    </lineage>
</organism>
<gene>
    <name evidence="1" type="ORF">M23134_07191</name>
</gene>
<dbReference type="Proteomes" id="UP000004095">
    <property type="component" value="Unassembled WGS sequence"/>
</dbReference>
<accession>A1ZZ16</accession>
<evidence type="ECO:0000313" key="1">
    <source>
        <dbReference type="EMBL" id="EAY24396.1"/>
    </source>
</evidence>
<reference evidence="1 2" key="1">
    <citation type="submission" date="2007-01" db="EMBL/GenBank/DDBJ databases">
        <authorList>
            <person name="Haygood M."/>
            <person name="Podell S."/>
            <person name="Anderson C."/>
            <person name="Hopkinson B."/>
            <person name="Roe K."/>
            <person name="Barbeau K."/>
            <person name="Gaasterland T."/>
            <person name="Ferriera S."/>
            <person name="Johnson J."/>
            <person name="Kravitz S."/>
            <person name="Beeson K."/>
            <person name="Sutton G."/>
            <person name="Rogers Y.-H."/>
            <person name="Friedman R."/>
            <person name="Frazier M."/>
            <person name="Venter J.C."/>
        </authorList>
    </citation>
    <scope>NUCLEOTIDE SEQUENCE [LARGE SCALE GENOMIC DNA]</scope>
    <source>
        <strain evidence="1 2">ATCC 23134</strain>
    </source>
</reference>
<protein>
    <submittedName>
        <fullName evidence="1">Uncharacterized protein</fullName>
    </submittedName>
</protein>
<evidence type="ECO:0000313" key="2">
    <source>
        <dbReference type="Proteomes" id="UP000004095"/>
    </source>
</evidence>
<comment type="caution">
    <text evidence="1">The sequence shown here is derived from an EMBL/GenBank/DDBJ whole genome shotgun (WGS) entry which is preliminary data.</text>
</comment>
<dbReference type="RefSeq" id="WP_002704954.1">
    <property type="nucleotide sequence ID" value="NZ_AAWS01000071.1"/>
</dbReference>
<dbReference type="EMBL" id="AAWS01000071">
    <property type="protein sequence ID" value="EAY24396.1"/>
    <property type="molecule type" value="Genomic_DNA"/>
</dbReference>
<keyword evidence="2" id="KW-1185">Reference proteome</keyword>
<name>A1ZZ16_MICM2</name>
<dbReference type="AlphaFoldDB" id="A1ZZ16"/>
<sequence>MDKETSLPFWKDIDVSFMDIDYVYKQIESTRKTIEETDEKIKAIQNDIQLPNKQTSPLDYQEIELFMKFKDSLNNQIKSNINHIKFLKEVIKEFTKKQKL</sequence>